<sequence>MIAANLVDEFRLFVFPVAVGRGARLFDSTREDLALLETRPFTSGVVLLRYAPKR</sequence>
<dbReference type="Proteomes" id="UP000199529">
    <property type="component" value="Unassembled WGS sequence"/>
</dbReference>
<accession>A0A1H2XH70</accession>
<reference evidence="3" key="1">
    <citation type="submission" date="2016-10" db="EMBL/GenBank/DDBJ databases">
        <authorList>
            <person name="Varghese N."/>
            <person name="Submissions S."/>
        </authorList>
    </citation>
    <scope>NUCLEOTIDE SEQUENCE [LARGE SCALE GENOMIC DNA]</scope>
    <source>
        <strain evidence="3">CGMCC 4.3530</strain>
    </source>
</reference>
<protein>
    <submittedName>
        <fullName evidence="2">RibD C-terminal domain-containing protein</fullName>
    </submittedName>
</protein>
<dbReference type="STRING" id="418495.SAMN05216215_100673"/>
<dbReference type="GO" id="GO:0008703">
    <property type="term" value="F:5-amino-6-(5-phosphoribosylamino)uracil reductase activity"/>
    <property type="evidence" value="ECO:0007669"/>
    <property type="project" value="InterPro"/>
</dbReference>
<evidence type="ECO:0000313" key="3">
    <source>
        <dbReference type="Proteomes" id="UP000199529"/>
    </source>
</evidence>
<dbReference type="Pfam" id="PF01872">
    <property type="entry name" value="RibD_C"/>
    <property type="match status" value="1"/>
</dbReference>
<organism evidence="2 3">
    <name type="scientific">Saccharopolyspora shandongensis</name>
    <dbReference type="NCBI Taxonomy" id="418495"/>
    <lineage>
        <taxon>Bacteria</taxon>
        <taxon>Bacillati</taxon>
        <taxon>Actinomycetota</taxon>
        <taxon>Actinomycetes</taxon>
        <taxon>Pseudonocardiales</taxon>
        <taxon>Pseudonocardiaceae</taxon>
        <taxon>Saccharopolyspora</taxon>
    </lineage>
</organism>
<evidence type="ECO:0000313" key="2">
    <source>
        <dbReference type="EMBL" id="SDW91844.1"/>
    </source>
</evidence>
<evidence type="ECO:0000259" key="1">
    <source>
        <dbReference type="Pfam" id="PF01872"/>
    </source>
</evidence>
<name>A0A1H2XH70_9PSEU</name>
<dbReference type="GO" id="GO:0009231">
    <property type="term" value="P:riboflavin biosynthetic process"/>
    <property type="evidence" value="ECO:0007669"/>
    <property type="project" value="InterPro"/>
</dbReference>
<dbReference type="SUPFAM" id="SSF53597">
    <property type="entry name" value="Dihydrofolate reductase-like"/>
    <property type="match status" value="1"/>
</dbReference>
<dbReference type="AlphaFoldDB" id="A0A1H2XH70"/>
<dbReference type="RefSeq" id="WP_281247375.1">
    <property type="nucleotide sequence ID" value="NZ_FNOK01000006.1"/>
</dbReference>
<proteinExistence type="predicted"/>
<keyword evidence="3" id="KW-1185">Reference proteome</keyword>
<dbReference type="InterPro" id="IPR024072">
    <property type="entry name" value="DHFR-like_dom_sf"/>
</dbReference>
<feature type="domain" description="Bacterial bifunctional deaminase-reductase C-terminal" evidence="1">
    <location>
        <begin position="1"/>
        <end position="47"/>
    </location>
</feature>
<dbReference type="EMBL" id="FNOK01000006">
    <property type="protein sequence ID" value="SDW91844.1"/>
    <property type="molecule type" value="Genomic_DNA"/>
</dbReference>
<dbReference type="Gene3D" id="3.40.430.10">
    <property type="entry name" value="Dihydrofolate Reductase, subunit A"/>
    <property type="match status" value="1"/>
</dbReference>
<dbReference type="InterPro" id="IPR002734">
    <property type="entry name" value="RibDG_C"/>
</dbReference>
<gene>
    <name evidence="2" type="ORF">SAMN05216215_100673</name>
</gene>